<evidence type="ECO:0000259" key="2">
    <source>
        <dbReference type="Pfam" id="PF03184"/>
    </source>
</evidence>
<evidence type="ECO:0000256" key="1">
    <source>
        <dbReference type="SAM" id="MobiDB-lite"/>
    </source>
</evidence>
<dbReference type="EMBL" id="SNRW01017132">
    <property type="protein sequence ID" value="KAA6368657.1"/>
    <property type="molecule type" value="Genomic_DNA"/>
</dbReference>
<evidence type="ECO:0000313" key="3">
    <source>
        <dbReference type="EMBL" id="KAA6368657.1"/>
    </source>
</evidence>
<dbReference type="GO" id="GO:0003676">
    <property type="term" value="F:nucleic acid binding"/>
    <property type="evidence" value="ECO:0007669"/>
    <property type="project" value="InterPro"/>
</dbReference>
<dbReference type="InterPro" id="IPR004875">
    <property type="entry name" value="DDE_SF_endonuclease_dom"/>
</dbReference>
<dbReference type="Pfam" id="PF03184">
    <property type="entry name" value="DDE_1"/>
    <property type="match status" value="1"/>
</dbReference>
<protein>
    <recommendedName>
        <fullName evidence="2">DDE-1 domain-containing protein</fullName>
    </recommendedName>
</protein>
<sequence>MPPKLLKGQRAIDSAKQSLNLQEVQQFENELERAAYLIANKIEHRDYFLQLWPNQKCKLDRAIRAVKQCRDVGIDGRPPKLNKSELKTLEQTIEKDNILDEPVSKTDINDYANNLIDARGPLKDVNRMKHVVSSFAFDLERRLENLKKTKVSMKELYRILAETQEALRPMFDWIEILFSLNDYNLGLVFNFDEKPLRLSLTLSTYLFTVGEHIAPSLVAPPRHKNATLVLCIASDGDHLCTFLLWPGATLPIEFTNSINSHFRVICGSGWMTIEILSKQVMPVWIKQIQEKKELRMSLGLCTKKSRSLMICDSHKSRASLEMIKTMRDADIDLSTIVPHSSGVCQPCDLGPNALLQIYLDLICGWSAGNSASEYRMQLIARIPERLRNIEIKQEYGFPIGNKTLTDPAIIIEWENLLIEKEKKKNEKNELKIAKANARKEKKEKKENIKKEKKEQRDALKKDRQETKQRKQEVGEIDSKMKQIVKKNKSKRVRITEKEDEILDESEDDDYEDGYLIQESDDNVFQDQSESSSDSDSESIDEEAFVMENDETSSEEEGDITIIPQKRKRQSRHADAAVAENSTKRVRKPSKAAKLASKTVKIWKNQDLNQQ</sequence>
<dbReference type="AlphaFoldDB" id="A0A5J4UDZ6"/>
<feature type="compositionally biased region" description="Basic and acidic residues" evidence="1">
    <location>
        <begin position="437"/>
        <end position="480"/>
    </location>
</feature>
<name>A0A5J4UDZ6_9EUKA</name>
<feature type="domain" description="DDE-1" evidence="2">
    <location>
        <begin position="226"/>
        <end position="350"/>
    </location>
</feature>
<organism evidence="3 4">
    <name type="scientific">Streblomastix strix</name>
    <dbReference type="NCBI Taxonomy" id="222440"/>
    <lineage>
        <taxon>Eukaryota</taxon>
        <taxon>Metamonada</taxon>
        <taxon>Preaxostyla</taxon>
        <taxon>Oxymonadida</taxon>
        <taxon>Streblomastigidae</taxon>
        <taxon>Streblomastix</taxon>
    </lineage>
</organism>
<feature type="compositionally biased region" description="Basic residues" evidence="1">
    <location>
        <begin position="482"/>
        <end position="492"/>
    </location>
</feature>
<proteinExistence type="predicted"/>
<feature type="compositionally biased region" description="Acidic residues" evidence="1">
    <location>
        <begin position="532"/>
        <end position="558"/>
    </location>
</feature>
<dbReference type="Proteomes" id="UP000324800">
    <property type="component" value="Unassembled WGS sequence"/>
</dbReference>
<comment type="caution">
    <text evidence="3">The sequence shown here is derived from an EMBL/GenBank/DDBJ whole genome shotgun (WGS) entry which is preliminary data.</text>
</comment>
<evidence type="ECO:0000313" key="4">
    <source>
        <dbReference type="Proteomes" id="UP000324800"/>
    </source>
</evidence>
<feature type="region of interest" description="Disordered" evidence="1">
    <location>
        <begin position="437"/>
        <end position="594"/>
    </location>
</feature>
<accession>A0A5J4UDZ6</accession>
<feature type="compositionally biased region" description="Acidic residues" evidence="1">
    <location>
        <begin position="497"/>
        <end position="523"/>
    </location>
</feature>
<reference evidence="3 4" key="1">
    <citation type="submission" date="2019-03" db="EMBL/GenBank/DDBJ databases">
        <title>Single cell metagenomics reveals metabolic interactions within the superorganism composed of flagellate Streblomastix strix and complex community of Bacteroidetes bacteria on its surface.</title>
        <authorList>
            <person name="Treitli S.C."/>
            <person name="Kolisko M."/>
            <person name="Husnik F."/>
            <person name="Keeling P."/>
            <person name="Hampl V."/>
        </authorList>
    </citation>
    <scope>NUCLEOTIDE SEQUENCE [LARGE SCALE GENOMIC DNA]</scope>
    <source>
        <strain evidence="3">ST1C</strain>
    </source>
</reference>
<gene>
    <name evidence="3" type="ORF">EZS28_035816</name>
</gene>